<dbReference type="Gene3D" id="2.60.120.1440">
    <property type="match status" value="1"/>
</dbReference>
<reference evidence="3 4" key="1">
    <citation type="submission" date="2024-05" db="EMBL/GenBank/DDBJ databases">
        <title>Sphingomonas sp. HF-S3 16S ribosomal RNA gene Genome sequencing and assembly.</title>
        <authorList>
            <person name="Lee H."/>
        </authorList>
    </citation>
    <scope>NUCLEOTIDE SEQUENCE [LARGE SCALE GENOMIC DNA]</scope>
    <source>
        <strain evidence="3 4">HF-S3</strain>
    </source>
</reference>
<keyword evidence="4" id="KW-1185">Reference proteome</keyword>
<evidence type="ECO:0000259" key="1">
    <source>
        <dbReference type="Pfam" id="PF04773"/>
    </source>
</evidence>
<dbReference type="InterPro" id="IPR012373">
    <property type="entry name" value="Ferrdict_sens_TM"/>
</dbReference>
<evidence type="ECO:0000313" key="3">
    <source>
        <dbReference type="EMBL" id="MEN3746082.1"/>
    </source>
</evidence>
<dbReference type="Pfam" id="PF16220">
    <property type="entry name" value="DUF4880"/>
    <property type="match status" value="1"/>
</dbReference>
<comment type="caution">
    <text evidence="3">The sequence shown here is derived from an EMBL/GenBank/DDBJ whole genome shotgun (WGS) entry which is preliminary data.</text>
</comment>
<organism evidence="3 4">
    <name type="scientific">Sphingomonas rustica</name>
    <dbReference type="NCBI Taxonomy" id="3103142"/>
    <lineage>
        <taxon>Bacteria</taxon>
        <taxon>Pseudomonadati</taxon>
        <taxon>Pseudomonadota</taxon>
        <taxon>Alphaproteobacteria</taxon>
        <taxon>Sphingomonadales</taxon>
        <taxon>Sphingomonadaceae</taxon>
        <taxon>Sphingomonas</taxon>
    </lineage>
</organism>
<dbReference type="PIRSF" id="PIRSF018266">
    <property type="entry name" value="FecR"/>
    <property type="match status" value="1"/>
</dbReference>
<dbReference type="RefSeq" id="WP_346245072.1">
    <property type="nucleotide sequence ID" value="NZ_JBDIZK010000001.1"/>
</dbReference>
<dbReference type="PANTHER" id="PTHR30273">
    <property type="entry name" value="PERIPLASMIC SIGNAL SENSOR AND SIGMA FACTOR ACTIVATOR FECR-RELATED"/>
    <property type="match status" value="1"/>
</dbReference>
<sequence length="359" mass="37485">MTIAGGPAGEDRETLEREAAHWFARLRGPDAEGSRAEFETWLARGPGHLAAYNRAAEIFAMGKLLSEPRQPVPGGSADPERTHQPVPALAPAERRRVPSIIVASIAACVITLGGWAVLHRSGPGADSSTVLAATTDHRRITTVAGETRVVRLADGSTVHLGAGTILDVEVGKDQRILALSRGQARFEVAHERRPFIVQAGGGSVTARGTIFEVALTPAGKVDVRLLQGAVDVTLPRERRSAKPPIRKLAAGEGVSFEAQSDAPATSAVTIGETPAKAAVAREFEGVSVAELVALANRGPGRRINLTDGALAGERVSGRFRVDDTELLARRLGALFGRQVGVNPAGEIVLAPPGPAISGS</sequence>
<dbReference type="Pfam" id="PF04773">
    <property type="entry name" value="FecR"/>
    <property type="match status" value="1"/>
</dbReference>
<evidence type="ECO:0000313" key="4">
    <source>
        <dbReference type="Proteomes" id="UP001427805"/>
    </source>
</evidence>
<gene>
    <name evidence="3" type="ORF">TPR58_02800</name>
</gene>
<dbReference type="InterPro" id="IPR032623">
    <property type="entry name" value="FecR_N"/>
</dbReference>
<dbReference type="Proteomes" id="UP001427805">
    <property type="component" value="Unassembled WGS sequence"/>
</dbReference>
<protein>
    <submittedName>
        <fullName evidence="3">FecR domain-containing protein</fullName>
    </submittedName>
</protein>
<dbReference type="PANTHER" id="PTHR30273:SF2">
    <property type="entry name" value="PROTEIN FECR"/>
    <property type="match status" value="1"/>
</dbReference>
<dbReference type="InterPro" id="IPR006860">
    <property type="entry name" value="FecR"/>
</dbReference>
<name>A0ABV0B6R2_9SPHN</name>
<dbReference type="EMBL" id="JBDIZK010000001">
    <property type="protein sequence ID" value="MEN3746082.1"/>
    <property type="molecule type" value="Genomic_DNA"/>
</dbReference>
<accession>A0ABV0B6R2</accession>
<proteinExistence type="predicted"/>
<evidence type="ECO:0000259" key="2">
    <source>
        <dbReference type="Pfam" id="PF16220"/>
    </source>
</evidence>
<feature type="domain" description="FecR N-terminal" evidence="2">
    <location>
        <begin position="17"/>
        <end position="57"/>
    </location>
</feature>
<feature type="domain" description="FecR protein" evidence="1">
    <location>
        <begin position="139"/>
        <end position="230"/>
    </location>
</feature>